<comment type="function">
    <text evidence="6">Methylates the ribose at the nucleotide 34 wobble position in the two leucyl isoacceptors tRNA(Leu)(CmAA) and tRNA(Leu)(cmnm5UmAA). Catalyzes the methyl transfer from S-adenosyl-L-methionine to the 2'-OH of the wobble nucleotide.</text>
</comment>
<dbReference type="InterPro" id="IPR001537">
    <property type="entry name" value="SpoU_MeTrfase"/>
</dbReference>
<keyword evidence="9" id="KW-1185">Reference proteome</keyword>
<gene>
    <name evidence="6" type="primary">trmL</name>
    <name evidence="8" type="ORF">U1T56_09535</name>
</gene>
<dbReference type="GO" id="GO:0032259">
    <property type="term" value="P:methylation"/>
    <property type="evidence" value="ECO:0007669"/>
    <property type="project" value="UniProtKB-KW"/>
</dbReference>
<dbReference type="HAMAP" id="MF_01885">
    <property type="entry name" value="tRNA_methyltr_TrmL"/>
    <property type="match status" value="1"/>
</dbReference>
<dbReference type="PIRSF" id="PIRSF029256">
    <property type="entry name" value="SpoU_TrmH_prd"/>
    <property type="match status" value="1"/>
</dbReference>
<dbReference type="RefSeq" id="WP_418159244.1">
    <property type="nucleotide sequence ID" value="NZ_JBBLZC010000008.1"/>
</dbReference>
<dbReference type="SUPFAM" id="SSF75217">
    <property type="entry name" value="alpha/beta knot"/>
    <property type="match status" value="1"/>
</dbReference>
<evidence type="ECO:0000259" key="7">
    <source>
        <dbReference type="Pfam" id="PF00588"/>
    </source>
</evidence>
<dbReference type="Proteomes" id="UP001375743">
    <property type="component" value="Unassembled WGS sequence"/>
</dbReference>
<evidence type="ECO:0000313" key="8">
    <source>
        <dbReference type="EMBL" id="MEK0083392.1"/>
    </source>
</evidence>
<keyword evidence="3 6" id="KW-0808">Transferase</keyword>
<dbReference type="PANTHER" id="PTHR42971:SF1">
    <property type="entry name" value="TRNA (CYTIDINE(34)-2'-O)-METHYLTRANSFERASE"/>
    <property type="match status" value="1"/>
</dbReference>
<dbReference type="InterPro" id="IPR029026">
    <property type="entry name" value="tRNA_m1G_MTases_N"/>
</dbReference>
<dbReference type="PANTHER" id="PTHR42971">
    <property type="entry name" value="TRNA (CYTIDINE(34)-2'-O)-METHYLTRANSFERASE"/>
    <property type="match status" value="1"/>
</dbReference>
<comment type="subcellular location">
    <subcellularLocation>
        <location evidence="6">Cytoplasm</location>
    </subcellularLocation>
</comment>
<dbReference type="CDD" id="cd18094">
    <property type="entry name" value="SpoU-like_TrmL"/>
    <property type="match status" value="1"/>
</dbReference>
<keyword evidence="5 6" id="KW-0819">tRNA processing</keyword>
<feature type="binding site" evidence="6">
    <location>
        <position position="131"/>
    </location>
    <ligand>
        <name>S-adenosyl-L-methionine</name>
        <dbReference type="ChEBI" id="CHEBI:59789"/>
    </ligand>
</feature>
<keyword evidence="4 6" id="KW-0949">S-adenosyl-L-methionine</keyword>
<evidence type="ECO:0000256" key="4">
    <source>
        <dbReference type="ARBA" id="ARBA00022691"/>
    </source>
</evidence>
<name>A0ABU8XQ97_9PROT</name>
<evidence type="ECO:0000256" key="1">
    <source>
        <dbReference type="ARBA" id="ARBA00022490"/>
    </source>
</evidence>
<dbReference type="InterPro" id="IPR016914">
    <property type="entry name" value="TrmL"/>
</dbReference>
<comment type="catalytic activity">
    <reaction evidence="6">
        <text>cytidine(34) in tRNA + S-adenosyl-L-methionine = 2'-O-methylcytidine(34) in tRNA + S-adenosyl-L-homocysteine + H(+)</text>
        <dbReference type="Rhea" id="RHEA:43084"/>
        <dbReference type="Rhea" id="RHEA-COMP:10331"/>
        <dbReference type="Rhea" id="RHEA-COMP:10332"/>
        <dbReference type="ChEBI" id="CHEBI:15378"/>
        <dbReference type="ChEBI" id="CHEBI:57856"/>
        <dbReference type="ChEBI" id="CHEBI:59789"/>
        <dbReference type="ChEBI" id="CHEBI:74495"/>
        <dbReference type="ChEBI" id="CHEBI:82748"/>
        <dbReference type="EC" id="2.1.1.207"/>
    </reaction>
</comment>
<dbReference type="InterPro" id="IPR029028">
    <property type="entry name" value="Alpha/beta_knot_MTases"/>
</dbReference>
<sequence length="165" mass="18434">MRGTQPGLPRLGLVLYQPDRPHNFGSALRLCACFGVTLGVIEPCGFPLDDRRIRQTALDYHAHARWVRHQDFAAFETARLAEGRRLVLLSTRGEHFYHRVAFRPDDVLLLGRESAGVPEAVHVRADLRVKIPMRPDLRSLNVVTAAAIVLAEALRQTGGFHEVAL</sequence>
<dbReference type="Pfam" id="PF00588">
    <property type="entry name" value="SpoU_methylase"/>
    <property type="match status" value="1"/>
</dbReference>
<reference evidence="8 9" key="1">
    <citation type="submission" date="2024-01" db="EMBL/GenBank/DDBJ databases">
        <title>Multi-omics insights into the function and evolution of sodium benzoate biodegradation pathways in Benzoatithermus flavus gen. nov., sp. nov. from hot spring.</title>
        <authorList>
            <person name="Hu C.-J."/>
            <person name="Li W.-J."/>
        </authorList>
    </citation>
    <scope>NUCLEOTIDE SEQUENCE [LARGE SCALE GENOMIC DNA]</scope>
    <source>
        <strain evidence="8 9">SYSU G07066</strain>
    </source>
</reference>
<comment type="subunit">
    <text evidence="6">Homodimer.</text>
</comment>
<dbReference type="GO" id="GO:0008168">
    <property type="term" value="F:methyltransferase activity"/>
    <property type="evidence" value="ECO:0007669"/>
    <property type="project" value="UniProtKB-KW"/>
</dbReference>
<evidence type="ECO:0000256" key="5">
    <source>
        <dbReference type="ARBA" id="ARBA00022694"/>
    </source>
</evidence>
<feature type="domain" description="tRNA/rRNA methyltransferase SpoU type" evidence="7">
    <location>
        <begin position="12"/>
        <end position="150"/>
    </location>
</feature>
<evidence type="ECO:0000256" key="2">
    <source>
        <dbReference type="ARBA" id="ARBA00022603"/>
    </source>
</evidence>
<evidence type="ECO:0000256" key="6">
    <source>
        <dbReference type="HAMAP-Rule" id="MF_01885"/>
    </source>
</evidence>
<comment type="catalytic activity">
    <reaction evidence="6">
        <text>5-carboxymethylaminomethyluridine(34) in tRNA(Leu) + S-adenosyl-L-methionine = 5-carboxymethylaminomethyl-2'-O-methyluridine(34) in tRNA(Leu) + S-adenosyl-L-homocysteine + H(+)</text>
        <dbReference type="Rhea" id="RHEA:43088"/>
        <dbReference type="Rhea" id="RHEA-COMP:10333"/>
        <dbReference type="Rhea" id="RHEA-COMP:10334"/>
        <dbReference type="ChEBI" id="CHEBI:15378"/>
        <dbReference type="ChEBI" id="CHEBI:57856"/>
        <dbReference type="ChEBI" id="CHEBI:59789"/>
        <dbReference type="ChEBI" id="CHEBI:74508"/>
        <dbReference type="ChEBI" id="CHEBI:74511"/>
        <dbReference type="EC" id="2.1.1.207"/>
    </reaction>
</comment>
<dbReference type="EC" id="2.1.1.207" evidence="6"/>
<evidence type="ECO:0000313" key="9">
    <source>
        <dbReference type="Proteomes" id="UP001375743"/>
    </source>
</evidence>
<dbReference type="Gene3D" id="3.40.1280.10">
    <property type="match status" value="1"/>
</dbReference>
<accession>A0ABU8XQ97</accession>
<evidence type="ECO:0000256" key="3">
    <source>
        <dbReference type="ARBA" id="ARBA00022679"/>
    </source>
</evidence>
<dbReference type="EMBL" id="JBBLZC010000008">
    <property type="protein sequence ID" value="MEK0083392.1"/>
    <property type="molecule type" value="Genomic_DNA"/>
</dbReference>
<comment type="caution">
    <text evidence="8">The sequence shown here is derived from an EMBL/GenBank/DDBJ whole genome shotgun (WGS) entry which is preliminary data.</text>
</comment>
<feature type="binding site" evidence="6">
    <location>
        <position position="139"/>
    </location>
    <ligand>
        <name>S-adenosyl-L-methionine</name>
        <dbReference type="ChEBI" id="CHEBI:59789"/>
    </ligand>
</feature>
<keyword evidence="1 6" id="KW-0963">Cytoplasm</keyword>
<comment type="similarity">
    <text evidence="6">Belongs to the class IV-like SAM-binding methyltransferase superfamily. RNA methyltransferase TrmH family. TrmL subfamily.</text>
</comment>
<proteinExistence type="inferred from homology"/>
<feature type="binding site" evidence="6">
    <location>
        <position position="111"/>
    </location>
    <ligand>
        <name>S-adenosyl-L-methionine</name>
        <dbReference type="ChEBI" id="CHEBI:59789"/>
    </ligand>
</feature>
<keyword evidence="2 6" id="KW-0489">Methyltransferase</keyword>
<protein>
    <recommendedName>
        <fullName evidence="6">tRNA (cytidine(34)-2'-O)-methyltransferase</fullName>
        <ecNumber evidence="6">2.1.1.207</ecNumber>
    </recommendedName>
    <alternativeName>
        <fullName evidence="6">tRNA (cytidine/uridine-2'-O-)-methyltransferase TrmL</fullName>
    </alternativeName>
</protein>
<feature type="binding site" evidence="6">
    <location>
        <position position="89"/>
    </location>
    <ligand>
        <name>S-adenosyl-L-methionine</name>
        <dbReference type="ChEBI" id="CHEBI:59789"/>
    </ligand>
</feature>
<organism evidence="8 9">
    <name type="scientific">Benzoatithermus flavus</name>
    <dbReference type="NCBI Taxonomy" id="3108223"/>
    <lineage>
        <taxon>Bacteria</taxon>
        <taxon>Pseudomonadati</taxon>
        <taxon>Pseudomonadota</taxon>
        <taxon>Alphaproteobacteria</taxon>
        <taxon>Geminicoccales</taxon>
        <taxon>Geminicoccaceae</taxon>
        <taxon>Benzoatithermus</taxon>
    </lineage>
</organism>